<evidence type="ECO:0000256" key="8">
    <source>
        <dbReference type="ARBA" id="ARBA00022723"/>
    </source>
</evidence>
<keyword evidence="11" id="KW-0067">ATP-binding</keyword>
<evidence type="ECO:0000256" key="7">
    <source>
        <dbReference type="ARBA" id="ARBA00022679"/>
    </source>
</evidence>
<keyword evidence="10" id="KW-0418">Kinase</keyword>
<dbReference type="GO" id="GO:0005524">
    <property type="term" value="F:ATP binding"/>
    <property type="evidence" value="ECO:0007669"/>
    <property type="project" value="UniProtKB-KW"/>
</dbReference>
<dbReference type="RefSeq" id="WP_274372542.1">
    <property type="nucleotide sequence ID" value="NZ_CP072943.1"/>
</dbReference>
<keyword evidence="7" id="KW-0808">Transferase</keyword>
<evidence type="ECO:0000256" key="3">
    <source>
        <dbReference type="ARBA" id="ARBA00004742"/>
    </source>
</evidence>
<proteinExistence type="inferred from homology"/>
<dbReference type="InterPro" id="IPR006319">
    <property type="entry name" value="PEP_synth"/>
</dbReference>
<dbReference type="EC" id="2.7.9.2" evidence="5"/>
<comment type="similarity">
    <text evidence="4">Belongs to the PEP-utilizing enzyme family.</text>
</comment>
<dbReference type="Gene3D" id="3.30.1490.20">
    <property type="entry name" value="ATP-grasp fold, A domain"/>
    <property type="match status" value="1"/>
</dbReference>
<evidence type="ECO:0000256" key="4">
    <source>
        <dbReference type="ARBA" id="ARBA00007837"/>
    </source>
</evidence>
<evidence type="ECO:0000256" key="11">
    <source>
        <dbReference type="ARBA" id="ARBA00022840"/>
    </source>
</evidence>
<comment type="cofactor">
    <cofactor evidence="1">
        <name>Mg(2+)</name>
        <dbReference type="ChEBI" id="CHEBI:18420"/>
    </cofactor>
</comment>
<evidence type="ECO:0000256" key="5">
    <source>
        <dbReference type="ARBA" id="ARBA00011996"/>
    </source>
</evidence>
<evidence type="ECO:0000256" key="13">
    <source>
        <dbReference type="ARBA" id="ARBA00033470"/>
    </source>
</evidence>
<evidence type="ECO:0000256" key="10">
    <source>
        <dbReference type="ARBA" id="ARBA00022777"/>
    </source>
</evidence>
<dbReference type="GO" id="GO:0008986">
    <property type="term" value="F:pyruvate, water dikinase activity"/>
    <property type="evidence" value="ECO:0007669"/>
    <property type="project" value="UniProtKB-EC"/>
</dbReference>
<evidence type="ECO:0000256" key="1">
    <source>
        <dbReference type="ARBA" id="ARBA00001946"/>
    </source>
</evidence>
<dbReference type="GO" id="GO:0046872">
    <property type="term" value="F:metal ion binding"/>
    <property type="evidence" value="ECO:0007669"/>
    <property type="project" value="UniProtKB-KW"/>
</dbReference>
<gene>
    <name evidence="16" type="ORF">KAR29_08330</name>
</gene>
<evidence type="ECO:0000256" key="14">
    <source>
        <dbReference type="ARBA" id="ARBA00047700"/>
    </source>
</evidence>
<dbReference type="PANTHER" id="PTHR43030:SF1">
    <property type="entry name" value="PHOSPHOENOLPYRUVATE SYNTHASE"/>
    <property type="match status" value="1"/>
</dbReference>
<dbReference type="SUPFAM" id="SSF56059">
    <property type="entry name" value="Glutathione synthetase ATP-binding domain-like"/>
    <property type="match status" value="1"/>
</dbReference>
<comment type="function">
    <text evidence="2">Catalyzes the phosphorylation of pyruvate to phosphoenolpyruvate.</text>
</comment>
<evidence type="ECO:0000256" key="9">
    <source>
        <dbReference type="ARBA" id="ARBA00022741"/>
    </source>
</evidence>
<feature type="domain" description="Pyruvate phosphate dikinase AMP/ATP-binding" evidence="15">
    <location>
        <begin position="28"/>
        <end position="393"/>
    </location>
</feature>
<sequence length="569" mass="64669">MNDPSLYQSFDPKEYYRHRDWLIGSGDVGGKAKGLAFAFSVLHDRGLLDAVHLPQATYVVTTEIFEVFMADNRLEEIVRSSGDYFDIVDAFERGHFRPAVREIFRQILTVIRTPVAVRSSSVLEDDVTLSFAGKYATHFFGNTGTDEFRLRRLERAVKQVFASAFNPAAKEYRRKHGIKLAAERMAVLIQPIVGRIRDGLFYPELAAAAFSKVFRRPSPRVRKEQGVMRVCFGLGTRTVDRAFARTFFLSNPHIRPEGNRPADIASHAQEEFDYVDLNHGFFLSARIEYFLKQMTSQHKMAPAFVEWYDGDMLHWLHSDAPGQGRCRPVLSFSDFPRRCSGFFRRVKELLTTFEEAMRLPVDIELTYETALDELTLVQLRPLSVFEELGRREIPDDLPPERILLRGNRMVSNGSLEGAKALVLVDPYLYGTSPDFYEVARAVGELNQQLENERYILVGPGRWGSANPTLGVPVQYSELSNSGCLVEVGIPNAGMTPELSFGTHFFLDLDVDNILYLPVFSGEEGNVFNREWFRSHPYEEGAHPSVRIYRGHFDVLLDGEKEVGVVVSRE</sequence>
<dbReference type="KEGG" id="aram:KAR29_08330"/>
<keyword evidence="17" id="KW-1185">Reference proteome</keyword>
<dbReference type="PANTHER" id="PTHR43030">
    <property type="entry name" value="PHOSPHOENOLPYRUVATE SYNTHASE"/>
    <property type="match status" value="1"/>
</dbReference>
<dbReference type="EMBL" id="CP072943">
    <property type="protein sequence ID" value="QTX31386.1"/>
    <property type="molecule type" value="Genomic_DNA"/>
</dbReference>
<keyword evidence="9" id="KW-0547">Nucleotide-binding</keyword>
<name>A0A9Q7ANH1_9BACT</name>
<keyword evidence="12" id="KW-0460">Magnesium</keyword>
<dbReference type="Pfam" id="PF01326">
    <property type="entry name" value="PPDK_N"/>
    <property type="match status" value="1"/>
</dbReference>
<dbReference type="InterPro" id="IPR013815">
    <property type="entry name" value="ATP_grasp_subdomain_1"/>
</dbReference>
<evidence type="ECO:0000313" key="17">
    <source>
        <dbReference type="Proteomes" id="UP000671879"/>
    </source>
</evidence>
<comment type="catalytic activity">
    <reaction evidence="14">
        <text>pyruvate + ATP + H2O = phosphoenolpyruvate + AMP + phosphate + 2 H(+)</text>
        <dbReference type="Rhea" id="RHEA:11364"/>
        <dbReference type="ChEBI" id="CHEBI:15361"/>
        <dbReference type="ChEBI" id="CHEBI:15377"/>
        <dbReference type="ChEBI" id="CHEBI:15378"/>
        <dbReference type="ChEBI" id="CHEBI:30616"/>
        <dbReference type="ChEBI" id="CHEBI:43474"/>
        <dbReference type="ChEBI" id="CHEBI:58702"/>
        <dbReference type="ChEBI" id="CHEBI:456215"/>
        <dbReference type="EC" id="2.7.9.2"/>
    </reaction>
</comment>
<comment type="pathway">
    <text evidence="3">Carbohydrate biosynthesis; gluconeogenesis.</text>
</comment>
<evidence type="ECO:0000313" key="16">
    <source>
        <dbReference type="EMBL" id="QTX31386.1"/>
    </source>
</evidence>
<dbReference type="AlphaFoldDB" id="A0A9Q7ANH1"/>
<protein>
    <recommendedName>
        <fullName evidence="6">Phosphoenolpyruvate synthase</fullName>
        <ecNumber evidence="5">2.7.9.2</ecNumber>
    </recommendedName>
    <alternativeName>
        <fullName evidence="13">Pyruvate, water dikinase</fullName>
    </alternativeName>
</protein>
<evidence type="ECO:0000256" key="2">
    <source>
        <dbReference type="ARBA" id="ARBA00002988"/>
    </source>
</evidence>
<dbReference type="InterPro" id="IPR002192">
    <property type="entry name" value="PPDK_AMP/ATP-bd"/>
</dbReference>
<evidence type="ECO:0000259" key="15">
    <source>
        <dbReference type="Pfam" id="PF01326"/>
    </source>
</evidence>
<evidence type="ECO:0000256" key="6">
    <source>
        <dbReference type="ARBA" id="ARBA00021623"/>
    </source>
</evidence>
<dbReference type="Proteomes" id="UP000671879">
    <property type="component" value="Chromosome"/>
</dbReference>
<keyword evidence="8" id="KW-0479">Metal-binding</keyword>
<keyword evidence="16" id="KW-0670">Pyruvate</keyword>
<organism evidence="16 17">
    <name type="scientific">Aminithiophilus ramosus</name>
    <dbReference type="NCBI Taxonomy" id="3029084"/>
    <lineage>
        <taxon>Bacteria</taxon>
        <taxon>Thermotogati</taxon>
        <taxon>Synergistota</taxon>
        <taxon>Synergistia</taxon>
        <taxon>Synergistales</taxon>
        <taxon>Aminithiophilaceae</taxon>
        <taxon>Aminithiophilus</taxon>
    </lineage>
</organism>
<accession>A0A9Q7ANH1</accession>
<reference evidence="17" key="1">
    <citation type="submission" date="2021-04" db="EMBL/GenBank/DDBJ databases">
        <title>A novel Synergistetes isolate from a pyrite-forming mixed culture.</title>
        <authorList>
            <person name="Bunk B."/>
            <person name="Sproer C."/>
            <person name="Spring S."/>
            <person name="Pester M."/>
        </authorList>
    </citation>
    <scope>NUCLEOTIDE SEQUENCE [LARGE SCALE GENOMIC DNA]</scope>
    <source>
        <strain evidence="17">J.5.4.2-T.3.5.2</strain>
    </source>
</reference>
<evidence type="ECO:0000256" key="12">
    <source>
        <dbReference type="ARBA" id="ARBA00022842"/>
    </source>
</evidence>